<comment type="caution">
    <text evidence="2">The sequence shown here is derived from an EMBL/GenBank/DDBJ whole genome shotgun (WGS) entry which is preliminary data.</text>
</comment>
<accession>A0ABQ6GDW5</accession>
<dbReference type="Pfam" id="PF12905">
    <property type="entry name" value="Glyco_hydro_101"/>
    <property type="match status" value="1"/>
</dbReference>
<evidence type="ECO:0000313" key="3">
    <source>
        <dbReference type="Proteomes" id="UP001157114"/>
    </source>
</evidence>
<dbReference type="InterPro" id="IPR025706">
    <property type="entry name" value="Endoa_GalNAc"/>
</dbReference>
<dbReference type="InterPro" id="IPR014718">
    <property type="entry name" value="GH-type_carb-bd"/>
</dbReference>
<organism evidence="2 3">
    <name type="scientific">Paenibacillus glycanilyticus</name>
    <dbReference type="NCBI Taxonomy" id="126569"/>
    <lineage>
        <taxon>Bacteria</taxon>
        <taxon>Bacillati</taxon>
        <taxon>Bacillota</taxon>
        <taxon>Bacilli</taxon>
        <taxon>Bacillales</taxon>
        <taxon>Paenibacillaceae</taxon>
        <taxon>Paenibacillus</taxon>
    </lineage>
</organism>
<reference evidence="2 3" key="1">
    <citation type="submission" date="2023-03" db="EMBL/GenBank/DDBJ databases">
        <title>Draft genome sequence of the bacteria which degrade cell wall of Tricholomamatutake.</title>
        <authorList>
            <person name="Konishi Y."/>
            <person name="Fukuta Y."/>
            <person name="Shirasaka N."/>
        </authorList>
    </citation>
    <scope>NUCLEOTIDE SEQUENCE [LARGE SCALE GENOMIC DNA]</scope>
    <source>
        <strain evidence="3">mu1</strain>
    </source>
</reference>
<name>A0ABQ6GDW5_9BACL</name>
<keyword evidence="3" id="KW-1185">Reference proteome</keyword>
<dbReference type="Gene3D" id="2.70.98.10">
    <property type="match status" value="1"/>
</dbReference>
<protein>
    <recommendedName>
        <fullName evidence="1">Endo-alpha-N-acetylgalactosaminidase domain-containing protein</fullName>
    </recommendedName>
</protein>
<evidence type="ECO:0000259" key="1">
    <source>
        <dbReference type="Pfam" id="PF12905"/>
    </source>
</evidence>
<dbReference type="RefSeq" id="WP_284239170.1">
    <property type="nucleotide sequence ID" value="NZ_BSSQ01000011.1"/>
</dbReference>
<gene>
    <name evidence="2" type="ORF">MU1_27830</name>
</gene>
<dbReference type="EMBL" id="BSSQ01000011">
    <property type="protein sequence ID" value="GLX68438.1"/>
    <property type="molecule type" value="Genomic_DNA"/>
</dbReference>
<evidence type="ECO:0000313" key="2">
    <source>
        <dbReference type="EMBL" id="GLX68438.1"/>
    </source>
</evidence>
<dbReference type="Gene3D" id="3.20.20.80">
    <property type="entry name" value="Glycosidases"/>
    <property type="match status" value="1"/>
</dbReference>
<feature type="domain" description="Endo-alpha-N-acetylgalactosaminidase" evidence="1">
    <location>
        <begin position="315"/>
        <end position="416"/>
    </location>
</feature>
<sequence>MGETLDRIGIGVRGAPSEPLFIQSDELEILLDNRDGLPYSYRMKLQEETFWGEPYGSPIQATLCRLQPRRYATMEVSVARSEAHESKVDFYFNASMEGKLAATFAIRYCLQGATVTVTLEDVKEQPGYELIDLSIPGLVSIRETDGHSWLAHGNEGGNLVSLHEAKSGTLPENSYFGKVLATLPVVMAGKEKGACTLEVQSFLDGTLLSVEEQKQQRTALLGTVKTYRVNGSLSYNMNDGGERISGNDQTPNLLADQPSVCRLDFVGDYDGNGEVDWLDGAKSVRDRMPRRPTDFYNDKLLYLIGCDNPTYDRPRTTFAECEELIRNISMLTDNAPQIAYLAGFQYEGHDTGYPAVDKVNERLGGHEGFLRLQRNALERNCLVSLDDNYDDAYMTSPQWDEAYIARRPDGQLWSSRKWSRDMSYIIGLAKYMKGPGPERIRFTSEFYNLQQTVLVDVLSWFGIRNDWDPEHPASGVKNFMEGRSKVFDEYAKYGINVVSEQLRYPWVGKMSLSVDGVHGSPCPFGGKAIPMLPLIYRHSVVYGGESGPAPKDPASILFYNSRPGPWFGADSSYGDITDFYYLNLIPWMKLHDLDIETFSRNGELASIGLSGGAGILIDEELHQHEAIYNGATILQNWSLTCPLDDNRIVFYSREEKELNYPLPPGARVVDVQALYSGHRETAAYAIIDNRILIQVPAQRPIFVYID</sequence>
<dbReference type="Proteomes" id="UP001157114">
    <property type="component" value="Unassembled WGS sequence"/>
</dbReference>
<proteinExistence type="predicted"/>